<dbReference type="GO" id="GO:0006796">
    <property type="term" value="P:phosphate-containing compound metabolic process"/>
    <property type="evidence" value="ECO:0007669"/>
    <property type="project" value="UniProtKB-ARBA"/>
</dbReference>
<dbReference type="SUPFAM" id="SSF53613">
    <property type="entry name" value="Ribokinase-like"/>
    <property type="match status" value="1"/>
</dbReference>
<evidence type="ECO:0000313" key="3">
    <source>
        <dbReference type="Proteomes" id="UP001186944"/>
    </source>
</evidence>
<dbReference type="InterPro" id="IPR052562">
    <property type="entry name" value="Ketohexokinase-related"/>
</dbReference>
<evidence type="ECO:0000313" key="2">
    <source>
        <dbReference type="EMBL" id="KAK3084985.1"/>
    </source>
</evidence>
<dbReference type="PANTHER" id="PTHR42774">
    <property type="entry name" value="PHOSPHOTRANSFERASE SYSTEM TRANSPORT PROTEIN"/>
    <property type="match status" value="1"/>
</dbReference>
<protein>
    <recommendedName>
        <fullName evidence="1">Carbohydrate kinase PfkB domain-containing protein</fullName>
    </recommendedName>
</protein>
<dbReference type="Pfam" id="PF00294">
    <property type="entry name" value="PfkB"/>
    <property type="match status" value="1"/>
</dbReference>
<dbReference type="Gene3D" id="3.40.1190.20">
    <property type="match status" value="1"/>
</dbReference>
<dbReference type="InterPro" id="IPR011611">
    <property type="entry name" value="PfkB_dom"/>
</dbReference>
<dbReference type="AlphaFoldDB" id="A0AA88XGN8"/>
<sequence length="296" mass="33087">MILFNKYLFCNHCSFYRALDMYWQKGGNAANSSSVLAMLGANSEYMGSFANDAEMRFLKDNFKSYNVNIEHCRTYESGHVTPTSVIVINSQNGSRTIMHASKKLPEVISDDFKKIDLSLYKWIHFEGRPNFNTDTYEIVNMLKVIDEYNKTVAMETRIVTSVELEKAYRPELDMLTDKADYIFVSKEYSQRQGYNTMKDAARGLVNQCRQGASIICPWGEKGATAMSKGGELCSSPSFPPEKVTDTLCAGDTFVAATVYGLSEGRSLQEAITYGCRVAGAKCGMTGIKGIKDLKFD</sequence>
<feature type="domain" description="Carbohydrate kinase PfkB" evidence="1">
    <location>
        <begin position="26"/>
        <end position="286"/>
    </location>
</feature>
<comment type="caution">
    <text evidence="2">The sequence shown here is derived from an EMBL/GenBank/DDBJ whole genome shotgun (WGS) entry which is preliminary data.</text>
</comment>
<dbReference type="EMBL" id="VSWD01000013">
    <property type="protein sequence ID" value="KAK3084985.1"/>
    <property type="molecule type" value="Genomic_DNA"/>
</dbReference>
<proteinExistence type="predicted"/>
<evidence type="ECO:0000259" key="1">
    <source>
        <dbReference type="Pfam" id="PF00294"/>
    </source>
</evidence>
<dbReference type="Proteomes" id="UP001186944">
    <property type="component" value="Unassembled WGS sequence"/>
</dbReference>
<keyword evidence="3" id="KW-1185">Reference proteome</keyword>
<dbReference type="PANTHER" id="PTHR42774:SF3">
    <property type="entry name" value="KETOHEXOKINASE"/>
    <property type="match status" value="1"/>
</dbReference>
<dbReference type="InterPro" id="IPR029056">
    <property type="entry name" value="Ribokinase-like"/>
</dbReference>
<name>A0AA88XGN8_PINIB</name>
<accession>A0AA88XGN8</accession>
<reference evidence="2" key="1">
    <citation type="submission" date="2019-08" db="EMBL/GenBank/DDBJ databases">
        <title>The improved chromosome-level genome for the pearl oyster Pinctada fucata martensii using PacBio sequencing and Hi-C.</title>
        <authorList>
            <person name="Zheng Z."/>
        </authorList>
    </citation>
    <scope>NUCLEOTIDE SEQUENCE</scope>
    <source>
        <strain evidence="2">ZZ-2019</strain>
        <tissue evidence="2">Adductor muscle</tissue>
    </source>
</reference>
<gene>
    <name evidence="2" type="ORF">FSP39_022411</name>
</gene>
<organism evidence="2 3">
    <name type="scientific">Pinctada imbricata</name>
    <name type="common">Atlantic pearl-oyster</name>
    <name type="synonym">Pinctada martensii</name>
    <dbReference type="NCBI Taxonomy" id="66713"/>
    <lineage>
        <taxon>Eukaryota</taxon>
        <taxon>Metazoa</taxon>
        <taxon>Spiralia</taxon>
        <taxon>Lophotrochozoa</taxon>
        <taxon>Mollusca</taxon>
        <taxon>Bivalvia</taxon>
        <taxon>Autobranchia</taxon>
        <taxon>Pteriomorphia</taxon>
        <taxon>Pterioida</taxon>
        <taxon>Pterioidea</taxon>
        <taxon>Pteriidae</taxon>
        <taxon>Pinctada</taxon>
    </lineage>
</organism>